<evidence type="ECO:0000256" key="4">
    <source>
        <dbReference type="SAM" id="Phobius"/>
    </source>
</evidence>
<dbReference type="GO" id="GO:0016020">
    <property type="term" value="C:membrane"/>
    <property type="evidence" value="ECO:0007669"/>
    <property type="project" value="UniProtKB-SubCell"/>
</dbReference>
<evidence type="ECO:0000256" key="2">
    <source>
        <dbReference type="ARBA" id="ARBA00023136"/>
    </source>
</evidence>
<comment type="caution">
    <text evidence="5">The sequence shown here is derived from an EMBL/GenBank/DDBJ whole genome shotgun (WGS) entry which is preliminary data.</text>
</comment>
<protein>
    <recommendedName>
        <fullName evidence="7">Mce-associated membrane protein</fullName>
    </recommendedName>
</protein>
<evidence type="ECO:0000256" key="3">
    <source>
        <dbReference type="SAM" id="MobiDB-lite"/>
    </source>
</evidence>
<dbReference type="PANTHER" id="PTHR37042">
    <property type="entry name" value="OUTER MEMBRANE PROTEIN RV1973"/>
    <property type="match status" value="1"/>
</dbReference>
<feature type="compositionally biased region" description="Low complexity" evidence="3">
    <location>
        <begin position="25"/>
        <end position="78"/>
    </location>
</feature>
<dbReference type="RefSeq" id="WP_153338586.1">
    <property type="nucleotide sequence ID" value="NZ_WEGI01000001.1"/>
</dbReference>
<dbReference type="EMBL" id="WEGI01000001">
    <property type="protein sequence ID" value="MQY24637.1"/>
    <property type="molecule type" value="Genomic_DNA"/>
</dbReference>
<name>A0A7K0DG69_9NOCA</name>
<keyword evidence="6" id="KW-1185">Reference proteome</keyword>
<evidence type="ECO:0000313" key="5">
    <source>
        <dbReference type="EMBL" id="MQY24637.1"/>
    </source>
</evidence>
<feature type="compositionally biased region" description="Low complexity" evidence="3">
    <location>
        <begin position="146"/>
        <end position="156"/>
    </location>
</feature>
<keyword evidence="4" id="KW-1133">Transmembrane helix</keyword>
<comment type="subcellular location">
    <subcellularLocation>
        <location evidence="1">Membrane</location>
    </subcellularLocation>
</comment>
<dbReference type="PANTHER" id="PTHR37042:SF4">
    <property type="entry name" value="OUTER MEMBRANE PROTEIN RV1973"/>
    <property type="match status" value="1"/>
</dbReference>
<evidence type="ECO:0000313" key="6">
    <source>
        <dbReference type="Proteomes" id="UP000431401"/>
    </source>
</evidence>
<dbReference type="AlphaFoldDB" id="A0A7K0DG69"/>
<feature type="transmembrane region" description="Helical" evidence="4">
    <location>
        <begin position="217"/>
        <end position="242"/>
    </location>
</feature>
<gene>
    <name evidence="5" type="ORF">NRB56_01850</name>
</gene>
<evidence type="ECO:0000256" key="1">
    <source>
        <dbReference type="ARBA" id="ARBA00004370"/>
    </source>
</evidence>
<keyword evidence="4" id="KW-0812">Transmembrane</keyword>
<keyword evidence="2 4" id="KW-0472">Membrane</keyword>
<dbReference type="OrthoDB" id="4774723at2"/>
<organism evidence="5 6">
    <name type="scientific">Nocardia aurantia</name>
    <dbReference type="NCBI Taxonomy" id="2585199"/>
    <lineage>
        <taxon>Bacteria</taxon>
        <taxon>Bacillati</taxon>
        <taxon>Actinomycetota</taxon>
        <taxon>Actinomycetes</taxon>
        <taxon>Mycobacteriales</taxon>
        <taxon>Nocardiaceae</taxon>
        <taxon>Nocardia</taxon>
    </lineage>
</organism>
<accession>A0A7K0DG69</accession>
<dbReference type="Proteomes" id="UP000431401">
    <property type="component" value="Unassembled WGS sequence"/>
</dbReference>
<feature type="region of interest" description="Disordered" evidence="3">
    <location>
        <begin position="1"/>
        <end position="183"/>
    </location>
</feature>
<proteinExistence type="predicted"/>
<reference evidence="5 6" key="1">
    <citation type="submission" date="2019-10" db="EMBL/GenBank/DDBJ databases">
        <title>Nocardia macrotermitis sp. nov. and Nocardia aurantia sp. nov., isolated from the gut of fungus growing-termite Macrotermes natalensis.</title>
        <authorList>
            <person name="Benndorf R."/>
            <person name="Schwitalla J."/>
            <person name="Martin K."/>
            <person name="De Beer W."/>
            <person name="Kaster A.-K."/>
            <person name="Vollmers J."/>
            <person name="Poulsen M."/>
            <person name="Beemelmanns C."/>
        </authorList>
    </citation>
    <scope>NUCLEOTIDE SEQUENCE [LARGE SCALE GENOMIC DNA]</scope>
    <source>
        <strain evidence="5 6">RB56</strain>
    </source>
</reference>
<sequence>MSDSRTNSERTRRRASRRAGPPVDAPGNAPANGSAPGAVPDSAATTSVTGAVAPPAETTDPAPAAAARASDRPGPAASDRPVTATASSGPDRISPSGTSEPTVVGRTAAAASSSGPVRASASGISEPALAGRTMAAASFSEPDRVPAPGAPTAAGAEDGVAHRPVGGSAAAVQAQDVPDETESSWTYVDLTQARPADVPATADPTADTHSVRRNLGVLGWAATVVAVLSLVLLVGAGGVFVYHQRHADAMAERRTEYVQTAKQAILNLTNIKDDTAAADIDRVLSVASGQLKAEYSSQKDAYAKVVQQAKVKAHGEIVDAALESDDAGTARVLVAATQTLTNAGSAEPSQRTYRFRVTVTRDDSGAVTASEVEFVA</sequence>
<feature type="compositionally biased region" description="Basic and acidic residues" evidence="3">
    <location>
        <begin position="1"/>
        <end position="10"/>
    </location>
</feature>
<evidence type="ECO:0008006" key="7">
    <source>
        <dbReference type="Google" id="ProtNLM"/>
    </source>
</evidence>